<feature type="domain" description="Class II aldolase/adducin N-terminal" evidence="3">
    <location>
        <begin position="7"/>
        <end position="184"/>
    </location>
</feature>
<dbReference type="AlphaFoldDB" id="A0A8T3VUC1"/>
<dbReference type="SUPFAM" id="SSF53639">
    <property type="entry name" value="AraD/HMP-PK domain-like"/>
    <property type="match status" value="1"/>
</dbReference>
<sequence length="193" mass="21043">MEKEIVKSVVEMSAYVFERGLVSGKAGNVSARFKGENGDIVAITPTLKSLADLREEDIVLVNDKGELLTKGKPSSEVGMHLAIYREKPDVYGIAHTHSPYATGFAFSAKKIKRLEGFGAIKSEYLKEIEYFKPGSKELAEAASEALKNEDAIILKNHGVIATGETVKEAAALVEFVEEIAKTQFVTHVLNSIE</sequence>
<dbReference type="EMBL" id="SUTG01000001">
    <property type="protein sequence ID" value="MBE6511525.1"/>
    <property type="molecule type" value="Genomic_DNA"/>
</dbReference>
<evidence type="ECO:0000256" key="2">
    <source>
        <dbReference type="ARBA" id="ARBA00023239"/>
    </source>
</evidence>
<dbReference type="Gene3D" id="3.40.225.10">
    <property type="entry name" value="Class II aldolase/adducin N-terminal domain"/>
    <property type="match status" value="1"/>
</dbReference>
<organism evidence="4 5">
    <name type="scientific">Methanobrevibacter olleyae</name>
    <dbReference type="NCBI Taxonomy" id="294671"/>
    <lineage>
        <taxon>Archaea</taxon>
        <taxon>Methanobacteriati</taxon>
        <taxon>Methanobacteriota</taxon>
        <taxon>Methanomada group</taxon>
        <taxon>Methanobacteria</taxon>
        <taxon>Methanobacteriales</taxon>
        <taxon>Methanobacteriaceae</taxon>
        <taxon>Methanobrevibacter</taxon>
    </lineage>
</organism>
<name>A0A8T3VUC1_METOL</name>
<dbReference type="InterPro" id="IPR001303">
    <property type="entry name" value="Aldolase_II/adducin_N"/>
</dbReference>
<dbReference type="GO" id="GO:0046872">
    <property type="term" value="F:metal ion binding"/>
    <property type="evidence" value="ECO:0007669"/>
    <property type="project" value="UniProtKB-KW"/>
</dbReference>
<protein>
    <submittedName>
        <fullName evidence="4">Class II aldolase/adducin family protein</fullName>
    </submittedName>
</protein>
<accession>A0A8T3VUC1</accession>
<keyword evidence="2" id="KW-0456">Lyase</keyword>
<dbReference type="GO" id="GO:0005829">
    <property type="term" value="C:cytosol"/>
    <property type="evidence" value="ECO:0007669"/>
    <property type="project" value="TreeGrafter"/>
</dbReference>
<dbReference type="PANTHER" id="PTHR22789">
    <property type="entry name" value="FUCULOSE PHOSPHATE ALDOLASE"/>
    <property type="match status" value="1"/>
</dbReference>
<keyword evidence="1" id="KW-0479">Metal-binding</keyword>
<dbReference type="GO" id="GO:0019323">
    <property type="term" value="P:pentose catabolic process"/>
    <property type="evidence" value="ECO:0007669"/>
    <property type="project" value="TreeGrafter"/>
</dbReference>
<gene>
    <name evidence="4" type="ORF">E7Z75_00025</name>
</gene>
<evidence type="ECO:0000313" key="4">
    <source>
        <dbReference type="EMBL" id="MBE6511525.1"/>
    </source>
</evidence>
<dbReference type="Proteomes" id="UP000732619">
    <property type="component" value="Unassembled WGS sequence"/>
</dbReference>
<reference evidence="4" key="1">
    <citation type="submission" date="2019-04" db="EMBL/GenBank/DDBJ databases">
        <title>Evolution of Biomass-Degrading Anaerobic Consortia Revealed by Metagenomics.</title>
        <authorList>
            <person name="Peng X."/>
        </authorList>
    </citation>
    <scope>NUCLEOTIDE SEQUENCE</scope>
    <source>
        <strain evidence="4">SIG14</strain>
    </source>
</reference>
<dbReference type="GO" id="GO:0016832">
    <property type="term" value="F:aldehyde-lyase activity"/>
    <property type="evidence" value="ECO:0007669"/>
    <property type="project" value="TreeGrafter"/>
</dbReference>
<evidence type="ECO:0000259" key="3">
    <source>
        <dbReference type="SMART" id="SM01007"/>
    </source>
</evidence>
<dbReference type="PANTHER" id="PTHR22789:SF0">
    <property type="entry name" value="3-OXO-TETRONATE 4-PHOSPHATE DECARBOXYLASE-RELATED"/>
    <property type="match status" value="1"/>
</dbReference>
<comment type="caution">
    <text evidence="4">The sequence shown here is derived from an EMBL/GenBank/DDBJ whole genome shotgun (WGS) entry which is preliminary data.</text>
</comment>
<dbReference type="Pfam" id="PF00596">
    <property type="entry name" value="Aldolase_II"/>
    <property type="match status" value="1"/>
</dbReference>
<proteinExistence type="predicted"/>
<dbReference type="InterPro" id="IPR036409">
    <property type="entry name" value="Aldolase_II/adducin_N_sf"/>
</dbReference>
<evidence type="ECO:0000256" key="1">
    <source>
        <dbReference type="ARBA" id="ARBA00022723"/>
    </source>
</evidence>
<evidence type="ECO:0000313" key="5">
    <source>
        <dbReference type="Proteomes" id="UP000732619"/>
    </source>
</evidence>
<dbReference type="InterPro" id="IPR050197">
    <property type="entry name" value="Aldolase_class_II_sugar_metab"/>
</dbReference>
<dbReference type="SMART" id="SM01007">
    <property type="entry name" value="Aldolase_II"/>
    <property type="match status" value="1"/>
</dbReference>